<reference evidence="3" key="1">
    <citation type="journal article" date="2016" name="Ticks Tick Borne Dis.">
        <title>De novo assembly and annotation of the salivary gland transcriptome of Rhipicephalus appendiculatus male and female ticks during blood feeding.</title>
        <authorList>
            <person name="de Castro M.H."/>
            <person name="de Klerk D."/>
            <person name="Pienaar R."/>
            <person name="Latif A.A."/>
            <person name="Rees D.J."/>
            <person name="Mans B.J."/>
        </authorList>
    </citation>
    <scope>NUCLEOTIDE SEQUENCE</scope>
    <source>
        <tissue evidence="3">Salivary glands</tissue>
    </source>
</reference>
<feature type="chain" id="PRO_5007284355" description="Secreted protein" evidence="2">
    <location>
        <begin position="20"/>
        <end position="90"/>
    </location>
</feature>
<keyword evidence="2" id="KW-0732">Signal</keyword>
<evidence type="ECO:0000256" key="1">
    <source>
        <dbReference type="SAM" id="MobiDB-lite"/>
    </source>
</evidence>
<evidence type="ECO:0008006" key="4">
    <source>
        <dbReference type="Google" id="ProtNLM"/>
    </source>
</evidence>
<name>A0A131Y958_RHIAP</name>
<proteinExistence type="predicted"/>
<evidence type="ECO:0000256" key="2">
    <source>
        <dbReference type="SAM" id="SignalP"/>
    </source>
</evidence>
<evidence type="ECO:0000313" key="3">
    <source>
        <dbReference type="EMBL" id="JAP75853.1"/>
    </source>
</evidence>
<feature type="region of interest" description="Disordered" evidence="1">
    <location>
        <begin position="44"/>
        <end position="90"/>
    </location>
</feature>
<accession>A0A131Y958</accession>
<sequence length="90" mass="9775">MSGLFFVITLSALLKMLSATLTSNFSRFNRVNHRQHLLRAACDSVPRGGGGGSNGGRWVRRPGVMGETTDEPNHTPPRAFGTFGEKTKQS</sequence>
<dbReference type="EMBL" id="GEDV01012704">
    <property type="protein sequence ID" value="JAP75853.1"/>
    <property type="molecule type" value="Transcribed_RNA"/>
</dbReference>
<feature type="signal peptide" evidence="2">
    <location>
        <begin position="1"/>
        <end position="19"/>
    </location>
</feature>
<dbReference type="AlphaFoldDB" id="A0A131Y958"/>
<protein>
    <recommendedName>
        <fullName evidence="4">Secreted protein</fullName>
    </recommendedName>
</protein>
<organism evidence="3">
    <name type="scientific">Rhipicephalus appendiculatus</name>
    <name type="common">Brown ear tick</name>
    <dbReference type="NCBI Taxonomy" id="34631"/>
    <lineage>
        <taxon>Eukaryota</taxon>
        <taxon>Metazoa</taxon>
        <taxon>Ecdysozoa</taxon>
        <taxon>Arthropoda</taxon>
        <taxon>Chelicerata</taxon>
        <taxon>Arachnida</taxon>
        <taxon>Acari</taxon>
        <taxon>Parasitiformes</taxon>
        <taxon>Ixodida</taxon>
        <taxon>Ixodoidea</taxon>
        <taxon>Ixodidae</taxon>
        <taxon>Rhipicephalinae</taxon>
        <taxon>Rhipicephalus</taxon>
        <taxon>Rhipicephalus</taxon>
    </lineage>
</organism>